<dbReference type="InterPro" id="IPR036390">
    <property type="entry name" value="WH_DNA-bd_sf"/>
</dbReference>
<dbReference type="Pfam" id="PF14277">
    <property type="entry name" value="DUF4364"/>
    <property type="match status" value="1"/>
</dbReference>
<dbReference type="STRING" id="1121307.CLCY_11c00180"/>
<accession>A0A0J8DEL8</accession>
<evidence type="ECO:0000313" key="2">
    <source>
        <dbReference type="Proteomes" id="UP000036756"/>
    </source>
</evidence>
<dbReference type="OrthoDB" id="9783597at2"/>
<dbReference type="AlphaFoldDB" id="A0A0J8DEL8"/>
<dbReference type="InterPro" id="IPR025374">
    <property type="entry name" value="DUF4364"/>
</dbReference>
<dbReference type="EMBL" id="LFVU01000005">
    <property type="protein sequence ID" value="KMT22684.1"/>
    <property type="molecule type" value="Genomic_DNA"/>
</dbReference>
<dbReference type="SUPFAM" id="SSF46785">
    <property type="entry name" value="Winged helix' DNA-binding domain"/>
    <property type="match status" value="1"/>
</dbReference>
<reference evidence="1 2" key="1">
    <citation type="submission" date="2015-06" db="EMBL/GenBank/DDBJ databases">
        <title>Draft genome sequence of the purine-degrading Clostridium cylindrosporum HC-1 (DSM 605).</title>
        <authorList>
            <person name="Poehlein A."/>
            <person name="Schiel-Bengelsdorf B."/>
            <person name="Bengelsdorf F."/>
            <person name="Daniel R."/>
            <person name="Duerre P."/>
        </authorList>
    </citation>
    <scope>NUCLEOTIDE SEQUENCE [LARGE SCALE GENOMIC DNA]</scope>
    <source>
        <strain evidence="1 2">DSM 605</strain>
    </source>
</reference>
<dbReference type="Proteomes" id="UP000036756">
    <property type="component" value="Unassembled WGS sequence"/>
</dbReference>
<evidence type="ECO:0008006" key="3">
    <source>
        <dbReference type="Google" id="ProtNLM"/>
    </source>
</evidence>
<organism evidence="1 2">
    <name type="scientific">Clostridium cylindrosporum DSM 605</name>
    <dbReference type="NCBI Taxonomy" id="1121307"/>
    <lineage>
        <taxon>Bacteria</taxon>
        <taxon>Bacillati</taxon>
        <taxon>Bacillota</taxon>
        <taxon>Clostridia</taxon>
        <taxon>Eubacteriales</taxon>
        <taxon>Clostridiaceae</taxon>
        <taxon>Clostridium</taxon>
    </lineage>
</organism>
<dbReference type="PATRIC" id="fig|1121307.3.peg.132"/>
<dbReference type="RefSeq" id="WP_048569703.1">
    <property type="nucleotide sequence ID" value="NZ_LFVU01000005.1"/>
</dbReference>
<dbReference type="Gene3D" id="1.10.10.10">
    <property type="entry name" value="Winged helix-like DNA-binding domain superfamily/Winged helix DNA-binding domain"/>
    <property type="match status" value="1"/>
</dbReference>
<keyword evidence="2" id="KW-1185">Reference proteome</keyword>
<dbReference type="InterPro" id="IPR036388">
    <property type="entry name" value="WH-like_DNA-bd_sf"/>
</dbReference>
<protein>
    <recommendedName>
        <fullName evidence="3">DUF4364 family protein</fullName>
    </recommendedName>
</protein>
<sequence>MFKDTSELAENKLLLLYILSKLQEPTSNTHITHVVLENNLINYFSLQQYLSELIDNGFISDSKEDKTHKLTLTEPGRNTLEFFINRIPIDKISLIDKYIESSDYNKKNVQDVSASFEKRESDTLVILKIKGKDSDVMSLNISVDDEDDATKICDTWREKGPDLYEDILSLLKEK</sequence>
<proteinExistence type="predicted"/>
<gene>
    <name evidence="1" type="ORF">CLCY_11c00180</name>
</gene>
<evidence type="ECO:0000313" key="1">
    <source>
        <dbReference type="EMBL" id="KMT22684.1"/>
    </source>
</evidence>
<name>A0A0J8DEL8_CLOCY</name>
<comment type="caution">
    <text evidence="1">The sequence shown here is derived from an EMBL/GenBank/DDBJ whole genome shotgun (WGS) entry which is preliminary data.</text>
</comment>